<dbReference type="Pfam" id="PF13588">
    <property type="entry name" value="HSDR_N_2"/>
    <property type="match status" value="1"/>
</dbReference>
<comment type="similarity">
    <text evidence="1">Belongs to the N(4)/N(6)-methyltransferase family.</text>
</comment>
<evidence type="ECO:0000313" key="6">
    <source>
        <dbReference type="Proteomes" id="UP000320773"/>
    </source>
</evidence>
<dbReference type="Pfam" id="PF02384">
    <property type="entry name" value="N6_Mtase"/>
    <property type="match status" value="1"/>
</dbReference>
<dbReference type="SUPFAM" id="SSF53335">
    <property type="entry name" value="S-adenosyl-L-methionine-dependent methyltransferases"/>
    <property type="match status" value="1"/>
</dbReference>
<evidence type="ECO:0000313" key="5">
    <source>
        <dbReference type="EMBL" id="TQM40912.1"/>
    </source>
</evidence>
<comment type="caution">
    <text evidence="5">The sequence shown here is derived from an EMBL/GenBank/DDBJ whole genome shotgun (WGS) entry which is preliminary data.</text>
</comment>
<dbReference type="GO" id="GO:0009307">
    <property type="term" value="P:DNA restriction-modification system"/>
    <property type="evidence" value="ECO:0007669"/>
    <property type="project" value="UniProtKB-KW"/>
</dbReference>
<dbReference type="GO" id="GO:0003677">
    <property type="term" value="F:DNA binding"/>
    <property type="evidence" value="ECO:0007669"/>
    <property type="project" value="InterPro"/>
</dbReference>
<dbReference type="RefSeq" id="WP_185740245.1">
    <property type="nucleotide sequence ID" value="NZ_VFPJ01000001.1"/>
</dbReference>
<dbReference type="PROSITE" id="PS00092">
    <property type="entry name" value="N6_MTASE"/>
    <property type="match status" value="1"/>
</dbReference>
<dbReference type="GO" id="GO:0032259">
    <property type="term" value="P:methylation"/>
    <property type="evidence" value="ECO:0007669"/>
    <property type="project" value="InterPro"/>
</dbReference>
<name>A0A543G484_9FLAO</name>
<feature type="domain" description="DNA methylase adenine-specific" evidence="3">
    <location>
        <begin position="285"/>
        <end position="565"/>
    </location>
</feature>
<dbReference type="InterPro" id="IPR003356">
    <property type="entry name" value="DNA_methylase_A-5"/>
</dbReference>
<dbReference type="Gene3D" id="3.40.50.150">
    <property type="entry name" value="Vaccinia Virus protein VP39"/>
    <property type="match status" value="1"/>
</dbReference>
<accession>A0A543G484</accession>
<evidence type="ECO:0000256" key="1">
    <source>
        <dbReference type="ARBA" id="ARBA00006594"/>
    </source>
</evidence>
<dbReference type="PANTHER" id="PTHR42998">
    <property type="entry name" value="TYPE I RESTRICTION ENZYME HINDVIIP M PROTEIN-RELATED"/>
    <property type="match status" value="1"/>
</dbReference>
<dbReference type="GO" id="GO:0008170">
    <property type="term" value="F:N-methyltransferase activity"/>
    <property type="evidence" value="ECO:0007669"/>
    <property type="project" value="InterPro"/>
</dbReference>
<dbReference type="PANTHER" id="PTHR42998:SF1">
    <property type="entry name" value="TYPE I RESTRICTION ENZYME HINDI METHYLASE SUBUNIT"/>
    <property type="match status" value="1"/>
</dbReference>
<proteinExistence type="inferred from homology"/>
<keyword evidence="2" id="KW-0680">Restriction system</keyword>
<reference evidence="5 6" key="1">
    <citation type="submission" date="2019-06" db="EMBL/GenBank/DDBJ databases">
        <title>Genomic Encyclopedia of Archaeal and Bacterial Type Strains, Phase II (KMG-II): from individual species to whole genera.</title>
        <authorList>
            <person name="Goeker M."/>
        </authorList>
    </citation>
    <scope>NUCLEOTIDE SEQUENCE [LARGE SCALE GENOMIC DNA]</scope>
    <source>
        <strain evidence="5 6">DSM 24789</strain>
    </source>
</reference>
<evidence type="ECO:0000256" key="2">
    <source>
        <dbReference type="ARBA" id="ARBA00022747"/>
    </source>
</evidence>
<dbReference type="Proteomes" id="UP000320773">
    <property type="component" value="Unassembled WGS sequence"/>
</dbReference>
<evidence type="ECO:0000259" key="4">
    <source>
        <dbReference type="Pfam" id="PF13588"/>
    </source>
</evidence>
<dbReference type="InterPro" id="IPR002052">
    <property type="entry name" value="DNA_methylase_N6_adenine_CS"/>
</dbReference>
<dbReference type="InterPro" id="IPR029464">
    <property type="entry name" value="HSDR_N"/>
</dbReference>
<sequence length="644" mass="74270">MIENKQVITVPEGKLRDYIDGIFRNDTPEEYVRQNIEKRLVNEHQYPKGLIKIEFPIKVGSANKRVDIAIFPNDCTEFKQENIILIIECKKENISPNDKKDGVGQLKSYMQACGNCEWGMWTNGKDKEVYRKSTTDKGKIEFYDYIDIPSYNTPIEEIDRPSRKKQQKASGDNLLYAFKKCHNHIYAIDGPQKQVAFFELLKIIFCKIEDERNLFEEPEFFVSTKERNNPDGQVTVKKRIEKIFTKVKEKQKQIFEQNDELKLSPRTIAYVVGELQRYSFLDTNIDVKGKAYEEIVGANLRGDRGEFFTPRNVMKMTVEMVAPKIGETVLDSSCGTGGFLVQAMNYVINQIEIQLEKTLGKPKKQWSDVQKQTANDKIKEIASKHFFGFDINPDLVKATKMNMVMNNDGAGNILRANSLLPPHEWDLDFKKTLAERFNIDASKIRSIKDIALFDVIVTNPPFGSKIPIQDPTILSQYEISGTSKSMSPEELFVERCVQFLKPKGRLAVVLPDSILGSPGKTFIREWLLKNCYIIASIDLHQDTFQPSTGTQCSVLIVQKKTEEEKREPFHSYNIFMSLVEKIGHDKRGQDLLKRDKNGEIIYFERTIINENGDIETFDEPELDDQTKEVPNIFSRWKKQEGIQW</sequence>
<dbReference type="InterPro" id="IPR052916">
    <property type="entry name" value="Type-I_RE_MTase_Subunit"/>
</dbReference>
<gene>
    <name evidence="5" type="ORF">BC670_1831</name>
</gene>
<dbReference type="AlphaFoldDB" id="A0A543G484"/>
<dbReference type="PRINTS" id="PR00507">
    <property type="entry name" value="N12N6MTFRASE"/>
</dbReference>
<evidence type="ECO:0000259" key="3">
    <source>
        <dbReference type="Pfam" id="PF02384"/>
    </source>
</evidence>
<dbReference type="InterPro" id="IPR029063">
    <property type="entry name" value="SAM-dependent_MTases_sf"/>
</dbReference>
<organism evidence="5 6">
    <name type="scientific">Flavobacterium branchiophilum</name>
    <dbReference type="NCBI Taxonomy" id="55197"/>
    <lineage>
        <taxon>Bacteria</taxon>
        <taxon>Pseudomonadati</taxon>
        <taxon>Bacteroidota</taxon>
        <taxon>Flavobacteriia</taxon>
        <taxon>Flavobacteriales</taxon>
        <taxon>Flavobacteriaceae</taxon>
        <taxon>Flavobacterium</taxon>
    </lineage>
</organism>
<feature type="domain" description="Type I restriction enzyme R protein N-terminal" evidence="4">
    <location>
        <begin position="28"/>
        <end position="145"/>
    </location>
</feature>
<protein>
    <submittedName>
        <fullName evidence="5">Type I restriction enzyme M protein</fullName>
    </submittedName>
</protein>
<dbReference type="EMBL" id="VFPJ01000001">
    <property type="protein sequence ID" value="TQM40912.1"/>
    <property type="molecule type" value="Genomic_DNA"/>
</dbReference>